<evidence type="ECO:0000313" key="3">
    <source>
        <dbReference type="Proteomes" id="UP000076154"/>
    </source>
</evidence>
<organism evidence="2 3">
    <name type="scientific">Hypsizygus marmoreus</name>
    <name type="common">White beech mushroom</name>
    <name type="synonym">Agaricus marmoreus</name>
    <dbReference type="NCBI Taxonomy" id="39966"/>
    <lineage>
        <taxon>Eukaryota</taxon>
        <taxon>Fungi</taxon>
        <taxon>Dikarya</taxon>
        <taxon>Basidiomycota</taxon>
        <taxon>Agaricomycotina</taxon>
        <taxon>Agaricomycetes</taxon>
        <taxon>Agaricomycetidae</taxon>
        <taxon>Agaricales</taxon>
        <taxon>Tricholomatineae</taxon>
        <taxon>Lyophyllaceae</taxon>
        <taxon>Hypsizygus</taxon>
    </lineage>
</organism>
<dbReference type="PANTHER" id="PTHR39398">
    <property type="entry name" value="YALI0F14311P"/>
    <property type="match status" value="1"/>
</dbReference>
<dbReference type="OrthoDB" id="2100128at2759"/>
<dbReference type="Proteomes" id="UP000076154">
    <property type="component" value="Unassembled WGS sequence"/>
</dbReference>
<comment type="caution">
    <text evidence="2">The sequence shown here is derived from an EMBL/GenBank/DDBJ whole genome shotgun (WGS) entry which is preliminary data.</text>
</comment>
<evidence type="ECO:0000256" key="1">
    <source>
        <dbReference type="SAM" id="MobiDB-lite"/>
    </source>
</evidence>
<reference evidence="2" key="1">
    <citation type="submission" date="2018-04" db="EMBL/GenBank/DDBJ databases">
        <title>Whole genome sequencing of Hypsizygus marmoreus.</title>
        <authorList>
            <person name="Choi I.-G."/>
            <person name="Min B."/>
            <person name="Kim J.-G."/>
            <person name="Kim S."/>
            <person name="Oh Y.-L."/>
            <person name="Kong W.-S."/>
            <person name="Park H."/>
            <person name="Jeong J."/>
            <person name="Song E.-S."/>
        </authorList>
    </citation>
    <scope>NUCLEOTIDE SEQUENCE [LARGE SCALE GENOMIC DNA]</scope>
    <source>
        <strain evidence="2">51987-8</strain>
    </source>
</reference>
<dbReference type="EMBL" id="LUEZ02000107">
    <property type="protein sequence ID" value="RDB18082.1"/>
    <property type="molecule type" value="Genomic_DNA"/>
</dbReference>
<protein>
    <submittedName>
        <fullName evidence="2">Uncharacterized protein</fullName>
    </submittedName>
</protein>
<dbReference type="InParanoid" id="A0A369J9S2"/>
<dbReference type="STRING" id="39966.A0A369J9S2"/>
<name>A0A369J9S2_HYPMA</name>
<keyword evidence="3" id="KW-1185">Reference proteome</keyword>
<evidence type="ECO:0000313" key="2">
    <source>
        <dbReference type="EMBL" id="RDB18082.1"/>
    </source>
</evidence>
<dbReference type="PANTHER" id="PTHR39398:SF1">
    <property type="entry name" value="CSN8_PSMD8_EIF3K DOMAIN-CONTAINING PROTEIN"/>
    <property type="match status" value="1"/>
</dbReference>
<proteinExistence type="predicted"/>
<dbReference type="AlphaFoldDB" id="A0A369J9S2"/>
<feature type="region of interest" description="Disordered" evidence="1">
    <location>
        <begin position="1"/>
        <end position="50"/>
    </location>
</feature>
<sequence>MSSWRNQPSRPSRGRGRAAPRGSQSHLPPKRQMEHIASVSRSSGLEKDGDTLKDFKVQEEYRVFLQGKVDDVLNRHPRKVTESEQEAKQRVDAQENVLILFRKLREGISSSRRTDVFALEVYETSLFLSTAFESPRQTTSVIPHLLPTLYLASPPPHGNCRSAVLISLLHHLVTAYPSQSSFRQLFDTIPSSLFPKDAPAFNWIESVARSLRTQNYAIFEQLTRPAAITGLLGEADSLSNALQSLSISSHHSASLCRRALLGLIDALRRKSRMTTWGIMRAAYREFSCTSKGTRDWLDRSLCLQSVVPYESDIEPERWLQEQSALGHTAQKERVVGKWIIYKAR</sequence>
<gene>
    <name evidence="2" type="ORF">Hypma_000965</name>
</gene>
<accession>A0A369J9S2</accession>